<evidence type="ECO:0000256" key="1">
    <source>
        <dbReference type="SAM" id="MobiDB-lite"/>
    </source>
</evidence>
<dbReference type="AlphaFoldDB" id="A0A917KY24"/>
<dbReference type="InterPro" id="IPR000073">
    <property type="entry name" value="AB_hydrolase_1"/>
</dbReference>
<keyword evidence="3" id="KW-0378">Hydrolase</keyword>
<comment type="caution">
    <text evidence="3">The sequence shown here is derived from an EMBL/GenBank/DDBJ whole genome shotgun (WGS) entry which is preliminary data.</text>
</comment>
<reference evidence="3" key="2">
    <citation type="submission" date="2020-09" db="EMBL/GenBank/DDBJ databases">
        <authorList>
            <person name="Sun Q."/>
            <person name="Ohkuma M."/>
        </authorList>
    </citation>
    <scope>NUCLEOTIDE SEQUENCE</scope>
    <source>
        <strain evidence="3">JCM 3086</strain>
    </source>
</reference>
<feature type="domain" description="AB hydrolase-1" evidence="2">
    <location>
        <begin position="73"/>
        <end position="324"/>
    </location>
</feature>
<dbReference type="SUPFAM" id="SSF53474">
    <property type="entry name" value="alpha/beta-Hydrolases"/>
    <property type="match status" value="1"/>
</dbReference>
<protein>
    <submittedName>
        <fullName evidence="3">Alpha/beta hydrolase</fullName>
    </submittedName>
</protein>
<dbReference type="Proteomes" id="UP000657574">
    <property type="component" value="Unassembled WGS sequence"/>
</dbReference>
<dbReference type="InterPro" id="IPR050266">
    <property type="entry name" value="AB_hydrolase_sf"/>
</dbReference>
<dbReference type="Gene3D" id="3.40.50.1820">
    <property type="entry name" value="alpha/beta hydrolase"/>
    <property type="match status" value="1"/>
</dbReference>
<dbReference type="GO" id="GO:0016020">
    <property type="term" value="C:membrane"/>
    <property type="evidence" value="ECO:0007669"/>
    <property type="project" value="TreeGrafter"/>
</dbReference>
<dbReference type="InterPro" id="IPR029058">
    <property type="entry name" value="AB_hydrolase_fold"/>
</dbReference>
<proteinExistence type="predicted"/>
<dbReference type="Pfam" id="PF12697">
    <property type="entry name" value="Abhydrolase_6"/>
    <property type="match status" value="1"/>
</dbReference>
<evidence type="ECO:0000313" key="3">
    <source>
        <dbReference type="EMBL" id="GGJ35368.1"/>
    </source>
</evidence>
<organism evidence="3 4">
    <name type="scientific">Streptomyces brasiliensis</name>
    <dbReference type="NCBI Taxonomy" id="1954"/>
    <lineage>
        <taxon>Bacteria</taxon>
        <taxon>Bacillati</taxon>
        <taxon>Actinomycetota</taxon>
        <taxon>Actinomycetes</taxon>
        <taxon>Kitasatosporales</taxon>
        <taxon>Streptomycetaceae</taxon>
        <taxon>Streptomyces</taxon>
    </lineage>
</organism>
<reference evidence="3" key="1">
    <citation type="journal article" date="2014" name="Int. J. Syst. Evol. Microbiol.">
        <title>Complete genome sequence of Corynebacterium casei LMG S-19264T (=DSM 44701T), isolated from a smear-ripened cheese.</title>
        <authorList>
            <consortium name="US DOE Joint Genome Institute (JGI-PGF)"/>
            <person name="Walter F."/>
            <person name="Albersmeier A."/>
            <person name="Kalinowski J."/>
            <person name="Ruckert C."/>
        </authorList>
    </citation>
    <scope>NUCLEOTIDE SEQUENCE</scope>
    <source>
        <strain evidence="3">JCM 3086</strain>
    </source>
</reference>
<accession>A0A917KY24</accession>
<name>A0A917KY24_9ACTN</name>
<evidence type="ECO:0000259" key="2">
    <source>
        <dbReference type="Pfam" id="PF12697"/>
    </source>
</evidence>
<dbReference type="EMBL" id="BMQA01000019">
    <property type="protein sequence ID" value="GGJ35368.1"/>
    <property type="molecule type" value="Genomic_DNA"/>
</dbReference>
<dbReference type="PANTHER" id="PTHR43798">
    <property type="entry name" value="MONOACYLGLYCEROL LIPASE"/>
    <property type="match status" value="1"/>
</dbReference>
<dbReference type="GO" id="GO:0016787">
    <property type="term" value="F:hydrolase activity"/>
    <property type="evidence" value="ECO:0007669"/>
    <property type="project" value="UniProtKB-KW"/>
</dbReference>
<sequence>MLHHATHSPPTQPAPDEGTEARYLPDPLRHEATDAPQWFRRAGLDEPTVGEVEHEGARIRYLRWPGGPGPATLLVHGGSAHAHWWSPLAPLLRSQGPVVAMDLSGHGLSDWRPDGYTVAQWAREVRAVALATSTAPPVVIAHSMGGIVSAHLAVTAGDTMGRLVVVDSPVWDSAPAPEGEIAARANAPTRYHADPEVPISRFRLIPRQECSNNWYMRHIAWHGLTATAQGYRWRFDPQIFAGNDGGADAGNRIARFEGSLSDSTCPYAVVMGEDSYLTPQAVEVFGAASRSPAAVSRHGRTPLALVPSAGHHVLLDQPLALVAAVRGVLAAWR</sequence>
<dbReference type="RefSeq" id="WP_189313783.1">
    <property type="nucleotide sequence ID" value="NZ_BMQA01000019.1"/>
</dbReference>
<feature type="region of interest" description="Disordered" evidence="1">
    <location>
        <begin position="1"/>
        <end position="22"/>
    </location>
</feature>
<gene>
    <name evidence="3" type="ORF">GCM10010121_053250</name>
</gene>
<keyword evidence="4" id="KW-1185">Reference proteome</keyword>
<evidence type="ECO:0000313" key="4">
    <source>
        <dbReference type="Proteomes" id="UP000657574"/>
    </source>
</evidence>
<dbReference type="PANTHER" id="PTHR43798:SF33">
    <property type="entry name" value="HYDROLASE, PUTATIVE (AFU_ORTHOLOGUE AFUA_2G14860)-RELATED"/>
    <property type="match status" value="1"/>
</dbReference>